<dbReference type="InterPro" id="IPR021409">
    <property type="entry name" value="DUF3047"/>
</dbReference>
<dbReference type="Proteomes" id="UP000649604">
    <property type="component" value="Unassembled WGS sequence"/>
</dbReference>
<evidence type="ECO:0000313" key="2">
    <source>
        <dbReference type="Proteomes" id="UP000649604"/>
    </source>
</evidence>
<dbReference type="EMBL" id="WJJP01000254">
    <property type="protein sequence ID" value="MBD3324544.1"/>
    <property type="molecule type" value="Genomic_DNA"/>
</dbReference>
<sequence>MQRLRQCALVGIGIGYFVLILVNSLACAAENVLLHEDFQTLERWEPFYFPKIEEHSTYTIEAPDVLKAESNASASAIKLKERFNVYEYPHLEWRWKVENVYAKGDAKKKDGDDYPLRIYIVFKYDPDKAGFGKKLKYKTAKALYGEYPPHSSLNYIWANKAHPEDILTNTYADEAKMILLQKGTKHVGTWQVERVHILDDYQKAFDEEPPEIASIVIMSDADNTKEQATAYIDYIKIFQTSP</sequence>
<organism evidence="1 2">
    <name type="scientific">candidate division KSB3 bacterium</name>
    <dbReference type="NCBI Taxonomy" id="2044937"/>
    <lineage>
        <taxon>Bacteria</taxon>
        <taxon>candidate division KSB3</taxon>
    </lineage>
</organism>
<dbReference type="AlphaFoldDB" id="A0A9D5JUV6"/>
<gene>
    <name evidence="1" type="ORF">GF339_08160</name>
</gene>
<evidence type="ECO:0000313" key="1">
    <source>
        <dbReference type="EMBL" id="MBD3324544.1"/>
    </source>
</evidence>
<comment type="caution">
    <text evidence="1">The sequence shown here is derived from an EMBL/GenBank/DDBJ whole genome shotgun (WGS) entry which is preliminary data.</text>
</comment>
<reference evidence="1" key="1">
    <citation type="submission" date="2019-11" db="EMBL/GenBank/DDBJ databases">
        <title>Microbial mats filling the niche in hypersaline microbial mats.</title>
        <authorList>
            <person name="Wong H.L."/>
            <person name="Macleod F.I."/>
            <person name="White R.A. III"/>
            <person name="Burns B.P."/>
        </authorList>
    </citation>
    <scope>NUCLEOTIDE SEQUENCE</scope>
    <source>
        <strain evidence="1">Rbin_158</strain>
    </source>
</reference>
<name>A0A9D5JUV6_9BACT</name>
<accession>A0A9D5JUV6</accession>
<protein>
    <submittedName>
        <fullName evidence="1">DUF3047 domain-containing protein</fullName>
    </submittedName>
</protein>
<proteinExistence type="predicted"/>
<dbReference type="Pfam" id="PF11249">
    <property type="entry name" value="DUF3047"/>
    <property type="match status" value="1"/>
</dbReference>